<dbReference type="InterPro" id="IPR006311">
    <property type="entry name" value="TAT_signal"/>
</dbReference>
<dbReference type="CDD" id="cd10917">
    <property type="entry name" value="CE4_NodB_like_6s_7s"/>
    <property type="match status" value="1"/>
</dbReference>
<dbReference type="InterPro" id="IPR050248">
    <property type="entry name" value="Polysacc_deacetylase_ArnD"/>
</dbReference>
<feature type="region of interest" description="Disordered" evidence="1">
    <location>
        <begin position="40"/>
        <end position="79"/>
    </location>
</feature>
<protein>
    <submittedName>
        <fullName evidence="3">Polysaccharide deacetylase</fullName>
    </submittedName>
</protein>
<dbReference type="Pfam" id="PF01522">
    <property type="entry name" value="Polysacc_deac_1"/>
    <property type="match status" value="1"/>
</dbReference>
<proteinExistence type="predicted"/>
<dbReference type="KEGG" id="tcu:Tcur_4717"/>
<reference evidence="3 4" key="1">
    <citation type="journal article" date="2011" name="Stand. Genomic Sci.">
        <title>Complete genome sequence of Thermomonospora curvata type strain (B9).</title>
        <authorList>
            <person name="Chertkov O."/>
            <person name="Sikorski J."/>
            <person name="Nolan M."/>
            <person name="Lapidus A."/>
            <person name="Lucas S."/>
            <person name="Del Rio T.G."/>
            <person name="Tice H."/>
            <person name="Cheng J.F."/>
            <person name="Goodwin L."/>
            <person name="Pitluck S."/>
            <person name="Liolios K."/>
            <person name="Ivanova N."/>
            <person name="Mavromatis K."/>
            <person name="Mikhailova N."/>
            <person name="Ovchinnikova G."/>
            <person name="Pati A."/>
            <person name="Chen A."/>
            <person name="Palaniappan K."/>
            <person name="Djao O.D."/>
            <person name="Land M."/>
            <person name="Hauser L."/>
            <person name="Chang Y.J."/>
            <person name="Jeffries C.D."/>
            <person name="Brettin T."/>
            <person name="Han C."/>
            <person name="Detter J.C."/>
            <person name="Rohde M."/>
            <person name="Goker M."/>
            <person name="Woyke T."/>
            <person name="Bristow J."/>
            <person name="Eisen J.A."/>
            <person name="Markowitz V."/>
            <person name="Hugenholtz P."/>
            <person name="Klenk H.P."/>
            <person name="Kyrpides N.C."/>
        </authorList>
    </citation>
    <scope>NUCLEOTIDE SEQUENCE [LARGE SCALE GENOMIC DNA]</scope>
    <source>
        <strain evidence="4">ATCC 19995 / DSM 43183 / JCM 3096 / KCTC 9072 / NBRC 15933 / NCIMB 10081 / Henssen B9</strain>
    </source>
</reference>
<accession>D1A733</accession>
<dbReference type="EMBL" id="CP001738">
    <property type="protein sequence ID" value="ACZ00239.1"/>
    <property type="molecule type" value="Genomic_DNA"/>
</dbReference>
<dbReference type="PANTHER" id="PTHR10587">
    <property type="entry name" value="GLYCOSYL TRANSFERASE-RELATED"/>
    <property type="match status" value="1"/>
</dbReference>
<feature type="compositionally biased region" description="Low complexity" evidence="1">
    <location>
        <begin position="50"/>
        <end position="60"/>
    </location>
</feature>
<keyword evidence="4" id="KW-1185">Reference proteome</keyword>
<dbReference type="GO" id="GO:0016810">
    <property type="term" value="F:hydrolase activity, acting on carbon-nitrogen (but not peptide) bonds"/>
    <property type="evidence" value="ECO:0007669"/>
    <property type="project" value="InterPro"/>
</dbReference>
<feature type="compositionally biased region" description="Pro residues" evidence="1">
    <location>
        <begin position="61"/>
        <end position="73"/>
    </location>
</feature>
<dbReference type="InterPro" id="IPR002509">
    <property type="entry name" value="NODB_dom"/>
</dbReference>
<name>D1A733_THECD</name>
<gene>
    <name evidence="3" type="ordered locus">Tcur_4717</name>
</gene>
<organism evidence="3 4">
    <name type="scientific">Thermomonospora curvata (strain ATCC 19995 / DSM 43183 / JCM 3096 / KCTC 9072 / NBRC 15933 / NCIMB 10081 / Henssen B9)</name>
    <dbReference type="NCBI Taxonomy" id="471852"/>
    <lineage>
        <taxon>Bacteria</taxon>
        <taxon>Bacillati</taxon>
        <taxon>Actinomycetota</taxon>
        <taxon>Actinomycetes</taxon>
        <taxon>Streptosporangiales</taxon>
        <taxon>Thermomonosporaceae</taxon>
        <taxon>Thermomonospora</taxon>
    </lineage>
</organism>
<dbReference type="HOGENOM" id="CLU_021264_2_2_11"/>
<dbReference type="InterPro" id="IPR011330">
    <property type="entry name" value="Glyco_hydro/deAcase_b/a-brl"/>
</dbReference>
<feature type="domain" description="NodB homology" evidence="2">
    <location>
        <begin position="103"/>
        <end position="283"/>
    </location>
</feature>
<dbReference type="Gene3D" id="3.20.20.370">
    <property type="entry name" value="Glycoside hydrolase/deacetylase"/>
    <property type="match status" value="1"/>
</dbReference>
<dbReference type="PROSITE" id="PS51318">
    <property type="entry name" value="TAT"/>
    <property type="match status" value="1"/>
</dbReference>
<evidence type="ECO:0000313" key="4">
    <source>
        <dbReference type="Proteomes" id="UP000001918"/>
    </source>
</evidence>
<dbReference type="STRING" id="471852.Tcur_4717"/>
<dbReference type="GO" id="GO:0005975">
    <property type="term" value="P:carbohydrate metabolic process"/>
    <property type="evidence" value="ECO:0007669"/>
    <property type="project" value="InterPro"/>
</dbReference>
<dbReference type="PROSITE" id="PS51677">
    <property type="entry name" value="NODB"/>
    <property type="match status" value="1"/>
</dbReference>
<evidence type="ECO:0000313" key="3">
    <source>
        <dbReference type="EMBL" id="ACZ00239.1"/>
    </source>
</evidence>
<dbReference type="AlphaFoldDB" id="D1A733"/>
<dbReference type="Proteomes" id="UP000001918">
    <property type="component" value="Chromosome"/>
</dbReference>
<sequence length="285" mass="31297">MVKRPITCGVMEFSEPSRRRLLWTLGAVGFAVAVGSDSVRGTAEASGSGASPQTPTAAPAPRTPSPSPTPTLPGHPAWRPVRVRRYKEAITNLDQLDPARPPKTISLTIDDGPHPKYTPQVLDLLAEHQVTATFFVVGEMVKEHPALTRRIVEAGHQICNHTMTHPMGFDRIGGKRIHREIAEAHARIAQATGVVPKYFRSPGGAWSRQVMEKVAEYGMIPIGWEVDPWDWRRPGVARIKRALLRSKDGAIMLCHDGGGDRSQTVAALREVVPRLKKRGMTFVPL</sequence>
<dbReference type="SUPFAM" id="SSF88713">
    <property type="entry name" value="Glycoside hydrolase/deacetylase"/>
    <property type="match status" value="1"/>
</dbReference>
<evidence type="ECO:0000259" key="2">
    <source>
        <dbReference type="PROSITE" id="PS51677"/>
    </source>
</evidence>
<dbReference type="eggNOG" id="COG0726">
    <property type="taxonomic scope" value="Bacteria"/>
</dbReference>
<evidence type="ECO:0000256" key="1">
    <source>
        <dbReference type="SAM" id="MobiDB-lite"/>
    </source>
</evidence>